<evidence type="ECO:0000313" key="8">
    <source>
        <dbReference type="EMBL" id="TFD97329.1"/>
    </source>
</evidence>
<keyword evidence="9" id="KW-1185">Reference proteome</keyword>
<keyword evidence="3 6" id="KW-0347">Helicase</keyword>
<dbReference type="Proteomes" id="UP000297861">
    <property type="component" value="Unassembled WGS sequence"/>
</dbReference>
<dbReference type="Gene3D" id="3.40.50.300">
    <property type="entry name" value="P-loop containing nucleotide triphosphate hydrolases"/>
    <property type="match status" value="2"/>
</dbReference>
<name>A0A4Y8L3T2_9BACT</name>
<dbReference type="AlphaFoldDB" id="A0A4Y8L3T2"/>
<dbReference type="RefSeq" id="WP_134435879.1">
    <property type="nucleotide sequence ID" value="NZ_SOML01000003.1"/>
</dbReference>
<protein>
    <recommendedName>
        <fullName evidence="5">DNA 3'-5' helicase II</fullName>
    </recommendedName>
</protein>
<dbReference type="EMBL" id="SOML01000003">
    <property type="protein sequence ID" value="TFD97329.1"/>
    <property type="molecule type" value="Genomic_DNA"/>
</dbReference>
<dbReference type="Pfam" id="PF13245">
    <property type="entry name" value="AAA_19"/>
    <property type="match status" value="1"/>
</dbReference>
<dbReference type="InterPro" id="IPR027417">
    <property type="entry name" value="P-loop_NTPase"/>
</dbReference>
<keyword evidence="2 6" id="KW-0378">Hydrolase</keyword>
<evidence type="ECO:0000259" key="7">
    <source>
        <dbReference type="PROSITE" id="PS51198"/>
    </source>
</evidence>
<dbReference type="GO" id="GO:0016787">
    <property type="term" value="F:hydrolase activity"/>
    <property type="evidence" value="ECO:0007669"/>
    <property type="project" value="UniProtKB-UniRule"/>
</dbReference>
<dbReference type="PANTHER" id="PTHR11070:SF2">
    <property type="entry name" value="ATP-DEPENDENT DNA HELICASE SRS2"/>
    <property type="match status" value="1"/>
</dbReference>
<evidence type="ECO:0000256" key="2">
    <source>
        <dbReference type="ARBA" id="ARBA00022801"/>
    </source>
</evidence>
<evidence type="ECO:0000256" key="1">
    <source>
        <dbReference type="ARBA" id="ARBA00022741"/>
    </source>
</evidence>
<dbReference type="GO" id="GO:0043138">
    <property type="term" value="F:3'-5' DNA helicase activity"/>
    <property type="evidence" value="ECO:0007669"/>
    <property type="project" value="TreeGrafter"/>
</dbReference>
<gene>
    <name evidence="8" type="ORF">E2605_06585</name>
</gene>
<dbReference type="GO" id="GO:0000725">
    <property type="term" value="P:recombinational repair"/>
    <property type="evidence" value="ECO:0007669"/>
    <property type="project" value="TreeGrafter"/>
</dbReference>
<feature type="binding site" evidence="6">
    <location>
        <begin position="33"/>
        <end position="40"/>
    </location>
    <ligand>
        <name>ATP</name>
        <dbReference type="ChEBI" id="CHEBI:30616"/>
    </ligand>
</feature>
<dbReference type="GO" id="GO:0005524">
    <property type="term" value="F:ATP binding"/>
    <property type="evidence" value="ECO:0007669"/>
    <property type="project" value="UniProtKB-UniRule"/>
</dbReference>
<accession>A0A4Y8L3T2</accession>
<dbReference type="PROSITE" id="PS51198">
    <property type="entry name" value="UVRD_HELICASE_ATP_BIND"/>
    <property type="match status" value="1"/>
</dbReference>
<sequence>MVKKKLIDKKESERILEEILTHISNKENFLLSGGAGSGKTYTLVQVIQSVLDLNPTEKIACITYTNAAVKEIKERVNHPNLKVSTIHDFLWDIISGFKTELKRVLINLINDPEEPLFRIDGEAYILDTYFDHMVLGVRYLEYKKLREAIISHDELLVLANKMFQKYRRLCDIFKDKYKFLFVDEYQDTSPYVIELLLEHLTQSTRHNIIGFFGDSMQSIYDDGVGDINKYILDGRVKEVIKVQNRRNPQLVINLANELRTDNVKQTPSDNLDAPNMKDDEVKQGCIQFIYSKSTDLNKLRQYLGWNFKDPKVTKELNLTHNLIAEKAGFKALMDIYDKDQIIKYLGLLRKYIRLINYSYNENISLNNLINNLKIQINEEINNFGLKSFTVLKYIEYLKIKYPIHSKGLDDLLSKIKPIDNNTIKAEQISIIDEFKQKSGLVEIDYVYRIKLMKDIEKGISSDYTDLYSTIEYELYSKVKDWYAKSDQLVDDKKQEIEDENKKGSKRDNLIKHLFKIQDIISDYQAKKHNDFLRKTGYKFGTIQEKKILKEKIDSLTTDLENKKIEDIIKVCHGEEGKSICTIDERLIDFIQENEYLYNRVKKVPYKEFQCLYNYLEGYTPFSTQHKTKGAEFNNVLVILDDGKWNKYDFKALFSEGNNEGVLKRTQKIFYVCCTRAKDNLAVFFHDPSDQIIEKANIWFNKNVIDLDTLTD</sequence>
<evidence type="ECO:0000256" key="3">
    <source>
        <dbReference type="ARBA" id="ARBA00022806"/>
    </source>
</evidence>
<dbReference type="PANTHER" id="PTHR11070">
    <property type="entry name" value="UVRD / RECB / PCRA DNA HELICASE FAMILY MEMBER"/>
    <property type="match status" value="1"/>
</dbReference>
<evidence type="ECO:0000313" key="9">
    <source>
        <dbReference type="Proteomes" id="UP000297861"/>
    </source>
</evidence>
<dbReference type="GO" id="GO:0003677">
    <property type="term" value="F:DNA binding"/>
    <property type="evidence" value="ECO:0007669"/>
    <property type="project" value="InterPro"/>
</dbReference>
<comment type="caution">
    <text evidence="8">The sequence shown here is derived from an EMBL/GenBank/DDBJ whole genome shotgun (WGS) entry which is preliminary data.</text>
</comment>
<dbReference type="InterPro" id="IPR014016">
    <property type="entry name" value="UvrD-like_ATP-bd"/>
</dbReference>
<dbReference type="OrthoDB" id="1100019at2"/>
<organism evidence="8 9">
    <name type="scientific">Dysgonomonas capnocytophagoides</name>
    <dbReference type="NCBI Taxonomy" id="45254"/>
    <lineage>
        <taxon>Bacteria</taxon>
        <taxon>Pseudomonadati</taxon>
        <taxon>Bacteroidota</taxon>
        <taxon>Bacteroidia</taxon>
        <taxon>Bacteroidales</taxon>
        <taxon>Dysgonomonadaceae</taxon>
        <taxon>Dysgonomonas</taxon>
    </lineage>
</organism>
<feature type="domain" description="UvrD-like helicase ATP-binding" evidence="7">
    <location>
        <begin position="12"/>
        <end position="261"/>
    </location>
</feature>
<dbReference type="SUPFAM" id="SSF52540">
    <property type="entry name" value="P-loop containing nucleoside triphosphate hydrolases"/>
    <property type="match status" value="1"/>
</dbReference>
<keyword evidence="4 6" id="KW-0067">ATP-binding</keyword>
<evidence type="ECO:0000256" key="6">
    <source>
        <dbReference type="PROSITE-ProRule" id="PRU00560"/>
    </source>
</evidence>
<reference evidence="8 9" key="1">
    <citation type="submission" date="2019-03" db="EMBL/GenBank/DDBJ databases">
        <title>San Antonio Military Medical Center submission to MRSN (WRAIR), pending publication.</title>
        <authorList>
            <person name="Blyth D.M."/>
            <person name="Mccarthy S.L."/>
            <person name="Schall S.E."/>
            <person name="Stam J.A."/>
            <person name="Ong A.C."/>
            <person name="Mcgann P.T."/>
        </authorList>
    </citation>
    <scope>NUCLEOTIDE SEQUENCE [LARGE SCALE GENOMIC DNA]</scope>
    <source>
        <strain evidence="8 9">MRSN571793</strain>
    </source>
</reference>
<evidence type="ECO:0000256" key="5">
    <source>
        <dbReference type="ARBA" id="ARBA00034923"/>
    </source>
</evidence>
<keyword evidence="1 6" id="KW-0547">Nucleotide-binding</keyword>
<evidence type="ECO:0000256" key="4">
    <source>
        <dbReference type="ARBA" id="ARBA00022840"/>
    </source>
</evidence>
<dbReference type="GO" id="GO:0005829">
    <property type="term" value="C:cytosol"/>
    <property type="evidence" value="ECO:0007669"/>
    <property type="project" value="TreeGrafter"/>
</dbReference>
<proteinExistence type="predicted"/>
<dbReference type="InterPro" id="IPR000212">
    <property type="entry name" value="DNA_helicase_UvrD/REP"/>
</dbReference>